<proteinExistence type="predicted"/>
<protein>
    <submittedName>
        <fullName evidence="1">Uncharacterized protein</fullName>
    </submittedName>
</protein>
<gene>
    <name evidence="1" type="ORF">GA0070607_0019</name>
</gene>
<evidence type="ECO:0000313" key="1">
    <source>
        <dbReference type="EMBL" id="SCE65618.1"/>
    </source>
</evidence>
<evidence type="ECO:0000313" key="2">
    <source>
        <dbReference type="Proteomes" id="UP000198243"/>
    </source>
</evidence>
<sequence length="366" mass="39699">MPILGQRQGGHRYQEGRIPESLHTTLTDNDLAEVDTTVAGSPANESKFLYSAFRRNVMATGGTDLAKIPEGTRYTTYKGPIAPDLVRMQWDNHSHRTTEVVDRAGPSAPQRWDNQPRVPGAPQLSPTLFQAQPGRWDGSELYNAVSLCSFCRQGNTFFPLTHLVSGASAEIQDGAYAFVPENIHLYTADGQEVPQTFNVLWGPSYVLPEQANRYRLTTTDLAGTTTTAWTFTSSAPAADQRPQGFACPDDGGVACHAEPLLFLRYDGGVDPTNAVTAGGSHELKITAYHQFPHTSPVAGLELSISTDGGVTWQQVKVHAKRGGDYSGSYRIPRLSDTNGKVSIKAKAADADGNTIEQTVMDAFSIR</sequence>
<name>A0A1C4U1P1_9ACTN</name>
<dbReference type="EMBL" id="LT607412">
    <property type="protein sequence ID" value="SCE65618.1"/>
    <property type="molecule type" value="Genomic_DNA"/>
</dbReference>
<dbReference type="Proteomes" id="UP000198243">
    <property type="component" value="Chromosome I"/>
</dbReference>
<dbReference type="RefSeq" id="WP_089016328.1">
    <property type="nucleotide sequence ID" value="NZ_LT607412.1"/>
</dbReference>
<accession>A0A1C4U1P1</accession>
<keyword evidence="2" id="KW-1185">Reference proteome</keyword>
<dbReference type="OrthoDB" id="3371639at2"/>
<dbReference type="AlphaFoldDB" id="A0A1C4U1P1"/>
<organism evidence="1 2">
    <name type="scientific">Micromonospora coriariae</name>
    <dbReference type="NCBI Taxonomy" id="285665"/>
    <lineage>
        <taxon>Bacteria</taxon>
        <taxon>Bacillati</taxon>
        <taxon>Actinomycetota</taxon>
        <taxon>Actinomycetes</taxon>
        <taxon>Micromonosporales</taxon>
        <taxon>Micromonosporaceae</taxon>
        <taxon>Micromonospora</taxon>
    </lineage>
</organism>
<reference evidence="2" key="1">
    <citation type="submission" date="2016-06" db="EMBL/GenBank/DDBJ databases">
        <authorList>
            <person name="Varghese N."/>
            <person name="Submissions Spin"/>
        </authorList>
    </citation>
    <scope>NUCLEOTIDE SEQUENCE [LARGE SCALE GENOMIC DNA]</scope>
    <source>
        <strain evidence="2">DSM 44875</strain>
    </source>
</reference>